<sequence length="543" mass="56489">MTVASGKVTYIDETGTTYLFNANGKVASVVSPTDAAKPAAPVPSYRQGTGLVDWIADVLSSDGAPTPSYSRKVTFAYGGDLYSRAGLGLSASDSDGTSSACPVPSGYDAPPTGMLCRIVYPGHVAGTADTTQLLYLNGQLARVVDPGGEVTDFLYNSNGLLTGLRTSLVNDWLAYTGAALSDNQLVQIGYTNGKATSVTLPAPDGGTPSQRPSKSYTYADTDLSDGQGMSFVDVAGLTPSSTAPANGHAATVTFDSAYRQLTARSATGLVASQTWSAKDQLLSSTDASGRMSTTIYDPYTDRATDSYGPAPTGCFLATRLPDTSCGFTVPHTTTQYDTSSAGVSFAGLNVTWFASAGFVGKPVGYTLGYPGSTGGAIDSNWAAAAPAGTGVGVDNFSSIGTGYLQFGAAGAYSFQVAADQAATVSIDDVPVYRIDTSVASVNVPFTTAVANERHRIRVQYSDTTGNASLSVKWKKPGDTAFTVVPGANYTPTTVWSPAPRWMTQPQLAHRGSPTPRCPTSSPRPPTRAPGWGRRRRPRSTRPD</sequence>
<accession>A0ABQ6JRG5</accession>
<evidence type="ECO:0000313" key="4">
    <source>
        <dbReference type="Proteomes" id="UP001157069"/>
    </source>
</evidence>
<gene>
    <name evidence="3" type="ORF">GCM10025869_10680</name>
</gene>
<dbReference type="Gene3D" id="3.90.182.10">
    <property type="entry name" value="Toxin - Anthrax Protective Antigen,domain 1"/>
    <property type="match status" value="1"/>
</dbReference>
<feature type="region of interest" description="Disordered" evidence="1">
    <location>
        <begin position="197"/>
        <end position="219"/>
    </location>
</feature>
<dbReference type="Pfam" id="PF07691">
    <property type="entry name" value="PA14"/>
    <property type="match status" value="1"/>
</dbReference>
<dbReference type="InterPro" id="IPR037524">
    <property type="entry name" value="PA14/GLEYA"/>
</dbReference>
<dbReference type="PROSITE" id="PS51820">
    <property type="entry name" value="PA14"/>
    <property type="match status" value="1"/>
</dbReference>
<protein>
    <recommendedName>
        <fullName evidence="2">PA14 domain-containing protein</fullName>
    </recommendedName>
</protein>
<dbReference type="Gene3D" id="2.180.10.10">
    <property type="entry name" value="RHS repeat-associated core"/>
    <property type="match status" value="1"/>
</dbReference>
<evidence type="ECO:0000256" key="1">
    <source>
        <dbReference type="SAM" id="MobiDB-lite"/>
    </source>
</evidence>
<feature type="domain" description="PA14" evidence="2">
    <location>
        <begin position="343"/>
        <end position="488"/>
    </location>
</feature>
<name>A0ABQ6JRG5_9MICO</name>
<reference evidence="4" key="1">
    <citation type="journal article" date="2019" name="Int. J. Syst. Evol. Microbiol.">
        <title>The Global Catalogue of Microorganisms (GCM) 10K type strain sequencing project: providing services to taxonomists for standard genome sequencing and annotation.</title>
        <authorList>
            <consortium name="The Broad Institute Genomics Platform"/>
            <consortium name="The Broad Institute Genome Sequencing Center for Infectious Disease"/>
            <person name="Wu L."/>
            <person name="Ma J."/>
        </authorList>
    </citation>
    <scope>NUCLEOTIDE SEQUENCE [LARGE SCALE GENOMIC DNA]</scope>
    <source>
        <strain evidence="4">NBRC 108755</strain>
    </source>
</reference>
<organism evidence="3 4">
    <name type="scientific">Homoserinibacter gongjuensis</name>
    <dbReference type="NCBI Taxonomy" id="1162968"/>
    <lineage>
        <taxon>Bacteria</taxon>
        <taxon>Bacillati</taxon>
        <taxon>Actinomycetota</taxon>
        <taxon>Actinomycetes</taxon>
        <taxon>Micrococcales</taxon>
        <taxon>Microbacteriaceae</taxon>
        <taxon>Homoserinibacter</taxon>
    </lineage>
</organism>
<dbReference type="SMART" id="SM00758">
    <property type="entry name" value="PA14"/>
    <property type="match status" value="1"/>
</dbReference>
<evidence type="ECO:0000313" key="3">
    <source>
        <dbReference type="EMBL" id="GMA90539.1"/>
    </source>
</evidence>
<comment type="caution">
    <text evidence="3">The sequence shown here is derived from an EMBL/GenBank/DDBJ whole genome shotgun (WGS) entry which is preliminary data.</text>
</comment>
<feature type="region of interest" description="Disordered" evidence="1">
    <location>
        <begin position="495"/>
        <end position="543"/>
    </location>
</feature>
<keyword evidence="4" id="KW-1185">Reference proteome</keyword>
<evidence type="ECO:0000259" key="2">
    <source>
        <dbReference type="PROSITE" id="PS51820"/>
    </source>
</evidence>
<dbReference type="SUPFAM" id="SSF56988">
    <property type="entry name" value="Anthrax protective antigen"/>
    <property type="match status" value="1"/>
</dbReference>
<proteinExistence type="predicted"/>
<dbReference type="Proteomes" id="UP001157069">
    <property type="component" value="Unassembled WGS sequence"/>
</dbReference>
<feature type="compositionally biased region" description="Polar residues" evidence="1">
    <location>
        <begin position="207"/>
        <end position="218"/>
    </location>
</feature>
<feature type="compositionally biased region" description="Basic residues" evidence="1">
    <location>
        <begin position="532"/>
        <end position="543"/>
    </location>
</feature>
<dbReference type="EMBL" id="BSVA01000001">
    <property type="protein sequence ID" value="GMA90539.1"/>
    <property type="molecule type" value="Genomic_DNA"/>
</dbReference>
<dbReference type="InterPro" id="IPR011658">
    <property type="entry name" value="PA14_dom"/>
</dbReference>
<dbReference type="RefSeq" id="WP_284298360.1">
    <property type="nucleotide sequence ID" value="NZ_BSVA01000001.1"/>
</dbReference>